<reference evidence="2 3" key="1">
    <citation type="submission" date="2023-06" db="EMBL/GenBank/DDBJ databases">
        <title>Altererythrobacter rubellus NBRC 112769 genome.</title>
        <authorList>
            <person name="Zhang K."/>
        </authorList>
    </citation>
    <scope>NUCLEOTIDE SEQUENCE [LARGE SCALE GENOMIC DNA]</scope>
    <source>
        <strain evidence="2 3">NBRC 112769</strain>
    </source>
</reference>
<sequence length="79" mass="8947">MSQTFEFYDARAKEAAADAEKAQLENVRDRHLRAEKTWRGLAEQARRVATDRAKAERERADRRAAEAALAEEAKEAVTS</sequence>
<organism evidence="2 3">
    <name type="scientific">Altererythrobacter rubellus</name>
    <dbReference type="NCBI Taxonomy" id="2173831"/>
    <lineage>
        <taxon>Bacteria</taxon>
        <taxon>Pseudomonadati</taxon>
        <taxon>Pseudomonadota</taxon>
        <taxon>Alphaproteobacteria</taxon>
        <taxon>Sphingomonadales</taxon>
        <taxon>Erythrobacteraceae</taxon>
        <taxon>Altererythrobacter</taxon>
    </lineage>
</organism>
<evidence type="ECO:0000313" key="2">
    <source>
        <dbReference type="EMBL" id="WIW94746.1"/>
    </source>
</evidence>
<accession>A0A9Y2B6B5</accession>
<dbReference type="Proteomes" id="UP001231445">
    <property type="component" value="Chromosome"/>
</dbReference>
<gene>
    <name evidence="2" type="ORF">QQX03_07085</name>
</gene>
<protein>
    <submittedName>
        <fullName evidence="2">Uncharacterized protein</fullName>
    </submittedName>
</protein>
<name>A0A9Y2B6B5_9SPHN</name>
<evidence type="ECO:0000256" key="1">
    <source>
        <dbReference type="SAM" id="MobiDB-lite"/>
    </source>
</evidence>
<proteinExistence type="predicted"/>
<keyword evidence="3" id="KW-1185">Reference proteome</keyword>
<dbReference type="AlphaFoldDB" id="A0A9Y2B6B5"/>
<evidence type="ECO:0000313" key="3">
    <source>
        <dbReference type="Proteomes" id="UP001231445"/>
    </source>
</evidence>
<dbReference type="EMBL" id="CP127221">
    <property type="protein sequence ID" value="WIW94746.1"/>
    <property type="molecule type" value="Genomic_DNA"/>
</dbReference>
<dbReference type="RefSeq" id="WP_285975062.1">
    <property type="nucleotide sequence ID" value="NZ_CP127221.1"/>
</dbReference>
<feature type="region of interest" description="Disordered" evidence="1">
    <location>
        <begin position="49"/>
        <end position="79"/>
    </location>
</feature>
<dbReference type="KEGG" id="arue:QQX03_07085"/>